<keyword evidence="2 3" id="KW-0238">DNA-binding</keyword>
<proteinExistence type="inferred from homology"/>
<evidence type="ECO:0000313" key="5">
    <source>
        <dbReference type="Proteomes" id="UP000054172"/>
    </source>
</evidence>
<keyword evidence="5" id="KW-1185">Reference proteome</keyword>
<dbReference type="STRING" id="1702214.AL399_05750"/>
<evidence type="ECO:0000313" key="4">
    <source>
        <dbReference type="EMBL" id="KQM08723.1"/>
    </source>
</evidence>
<name>A0A0Q4B6Q2_9BACT</name>
<dbReference type="AlphaFoldDB" id="A0A0Q4B6Q2"/>
<comment type="similarity">
    <text evidence="1">Belongs to the PUR DNA-binding protein family.</text>
</comment>
<dbReference type="SMART" id="SM00712">
    <property type="entry name" value="PUR"/>
    <property type="match status" value="1"/>
</dbReference>
<evidence type="ECO:0000313" key="3">
    <source>
        <dbReference type="EMBL" id="KQM08720.1"/>
    </source>
</evidence>
<accession>A0A0Q4B6Q2</accession>
<dbReference type="Pfam" id="PF11680">
    <property type="entry name" value="DUF3276"/>
    <property type="match status" value="1"/>
</dbReference>
<protein>
    <submittedName>
        <fullName evidence="3">DNA-binding protein</fullName>
    </submittedName>
</protein>
<sequence>MEYSENHDDRNDVHSTAVRAGKRTYFFDVKATRNDDYYLTITESKRRPGEDASYEKHKIFLYREDFSKFSEGLAQAIDYIVQQKGEVEPRDENDYYGEEQ</sequence>
<dbReference type="InterPro" id="IPR006628">
    <property type="entry name" value="PUR-bd_fam"/>
</dbReference>
<dbReference type="EMBL" id="LIIK01000024">
    <property type="protein sequence ID" value="KQM08720.1"/>
    <property type="molecule type" value="Genomic_DNA"/>
</dbReference>
<evidence type="ECO:0000256" key="2">
    <source>
        <dbReference type="ARBA" id="ARBA00023125"/>
    </source>
</evidence>
<dbReference type="GO" id="GO:0032422">
    <property type="term" value="F:purine-rich negative regulatory element binding"/>
    <property type="evidence" value="ECO:0007669"/>
    <property type="project" value="InterPro"/>
</dbReference>
<gene>
    <name evidence="3" type="ORF">AL399_05750</name>
    <name evidence="4" type="ORF">AL399_05765</name>
</gene>
<dbReference type="PATRIC" id="fig|1702214.3.peg.375"/>
<dbReference type="EMBL" id="LIIK01000024">
    <property type="protein sequence ID" value="KQM08723.1"/>
    <property type="molecule type" value="Genomic_DNA"/>
</dbReference>
<comment type="caution">
    <text evidence="3">The sequence shown here is derived from an EMBL/GenBank/DDBJ whole genome shotgun (WGS) entry which is preliminary data.</text>
</comment>
<reference evidence="3 5" key="1">
    <citation type="submission" date="2015-08" db="EMBL/GenBank/DDBJ databases">
        <title>Candidatus Bacteriodes Periocalifornicus.</title>
        <authorList>
            <person name="McLean J.S."/>
            <person name="Kelley S."/>
        </authorList>
    </citation>
    <scope>NUCLEOTIDE SEQUENCE [LARGE SCALE GENOMIC DNA]</scope>
    <source>
        <strain evidence="3">12B</strain>
    </source>
</reference>
<dbReference type="GO" id="GO:0000977">
    <property type="term" value="F:RNA polymerase II transcription regulatory region sequence-specific DNA binding"/>
    <property type="evidence" value="ECO:0007669"/>
    <property type="project" value="InterPro"/>
</dbReference>
<dbReference type="Proteomes" id="UP000054172">
    <property type="component" value="Unassembled WGS sequence"/>
</dbReference>
<dbReference type="Gene3D" id="3.10.450.700">
    <property type="match status" value="1"/>
</dbReference>
<evidence type="ECO:0000256" key="1">
    <source>
        <dbReference type="ARBA" id="ARBA00009251"/>
    </source>
</evidence>
<organism evidence="3 5">
    <name type="scientific">Candidatus [Bacteroides] periocalifornicus</name>
    <dbReference type="NCBI Taxonomy" id="1702214"/>
    <lineage>
        <taxon>Bacteria</taxon>
        <taxon>Pseudomonadati</taxon>
        <taxon>Bacteroidota</taxon>
    </lineage>
</organism>